<keyword evidence="1" id="KW-0472">Membrane</keyword>
<keyword evidence="3" id="KW-1185">Reference proteome</keyword>
<sequence>MVIPEIVRKKINEGWKEQIPLPLTDQFYPEASQDLLTVNMMLGGTIIVFATPGTVLTSKWSLWLALKNSSMKMQGADESKRDVTIVTSNCKVARKLGSVRQLPPSS</sequence>
<protein>
    <submittedName>
        <fullName evidence="2">Uncharacterized protein</fullName>
    </submittedName>
</protein>
<dbReference type="EMBL" id="KN837147">
    <property type="protein sequence ID" value="KIJ40004.1"/>
    <property type="molecule type" value="Genomic_DNA"/>
</dbReference>
<keyword evidence="1" id="KW-1133">Transmembrane helix</keyword>
<feature type="transmembrane region" description="Helical" evidence="1">
    <location>
        <begin position="42"/>
        <end position="66"/>
    </location>
</feature>
<proteinExistence type="predicted"/>
<dbReference type="HOGENOM" id="CLU_2224889_0_0_1"/>
<accession>A0A0C9UYQ9</accession>
<evidence type="ECO:0000256" key="1">
    <source>
        <dbReference type="SAM" id="Phobius"/>
    </source>
</evidence>
<name>A0A0C9UYQ9_SPHS4</name>
<dbReference type="Proteomes" id="UP000054279">
    <property type="component" value="Unassembled WGS sequence"/>
</dbReference>
<keyword evidence="1" id="KW-0812">Transmembrane</keyword>
<evidence type="ECO:0000313" key="2">
    <source>
        <dbReference type="EMBL" id="KIJ40004.1"/>
    </source>
</evidence>
<gene>
    <name evidence="2" type="ORF">M422DRAFT_257066</name>
</gene>
<reference evidence="2 3" key="1">
    <citation type="submission" date="2014-06" db="EMBL/GenBank/DDBJ databases">
        <title>Evolutionary Origins and Diversification of the Mycorrhizal Mutualists.</title>
        <authorList>
            <consortium name="DOE Joint Genome Institute"/>
            <consortium name="Mycorrhizal Genomics Consortium"/>
            <person name="Kohler A."/>
            <person name="Kuo A."/>
            <person name="Nagy L.G."/>
            <person name="Floudas D."/>
            <person name="Copeland A."/>
            <person name="Barry K.W."/>
            <person name="Cichocki N."/>
            <person name="Veneault-Fourrey C."/>
            <person name="LaButti K."/>
            <person name="Lindquist E.A."/>
            <person name="Lipzen A."/>
            <person name="Lundell T."/>
            <person name="Morin E."/>
            <person name="Murat C."/>
            <person name="Riley R."/>
            <person name="Ohm R."/>
            <person name="Sun H."/>
            <person name="Tunlid A."/>
            <person name="Henrissat B."/>
            <person name="Grigoriev I.V."/>
            <person name="Hibbett D.S."/>
            <person name="Martin F."/>
        </authorList>
    </citation>
    <scope>NUCLEOTIDE SEQUENCE [LARGE SCALE GENOMIC DNA]</scope>
    <source>
        <strain evidence="2 3">SS14</strain>
    </source>
</reference>
<evidence type="ECO:0000313" key="3">
    <source>
        <dbReference type="Proteomes" id="UP000054279"/>
    </source>
</evidence>
<dbReference type="AlphaFoldDB" id="A0A0C9UYQ9"/>
<organism evidence="2 3">
    <name type="scientific">Sphaerobolus stellatus (strain SS14)</name>
    <dbReference type="NCBI Taxonomy" id="990650"/>
    <lineage>
        <taxon>Eukaryota</taxon>
        <taxon>Fungi</taxon>
        <taxon>Dikarya</taxon>
        <taxon>Basidiomycota</taxon>
        <taxon>Agaricomycotina</taxon>
        <taxon>Agaricomycetes</taxon>
        <taxon>Phallomycetidae</taxon>
        <taxon>Geastrales</taxon>
        <taxon>Sphaerobolaceae</taxon>
        <taxon>Sphaerobolus</taxon>
    </lineage>
</organism>